<evidence type="ECO:0000313" key="1">
    <source>
        <dbReference type="EMBL" id="CAH2101371.1"/>
    </source>
</evidence>
<organism evidence="1 2">
    <name type="scientific">Euphydryas editha</name>
    <name type="common">Edith's checkerspot</name>
    <dbReference type="NCBI Taxonomy" id="104508"/>
    <lineage>
        <taxon>Eukaryota</taxon>
        <taxon>Metazoa</taxon>
        <taxon>Ecdysozoa</taxon>
        <taxon>Arthropoda</taxon>
        <taxon>Hexapoda</taxon>
        <taxon>Insecta</taxon>
        <taxon>Pterygota</taxon>
        <taxon>Neoptera</taxon>
        <taxon>Endopterygota</taxon>
        <taxon>Lepidoptera</taxon>
        <taxon>Glossata</taxon>
        <taxon>Ditrysia</taxon>
        <taxon>Papilionoidea</taxon>
        <taxon>Nymphalidae</taxon>
        <taxon>Nymphalinae</taxon>
        <taxon>Euphydryas</taxon>
    </lineage>
</organism>
<dbReference type="Proteomes" id="UP001153954">
    <property type="component" value="Unassembled WGS sequence"/>
</dbReference>
<gene>
    <name evidence="1" type="ORF">EEDITHA_LOCUS16135</name>
</gene>
<protein>
    <submittedName>
        <fullName evidence="1">Uncharacterized protein</fullName>
    </submittedName>
</protein>
<evidence type="ECO:0000313" key="2">
    <source>
        <dbReference type="Proteomes" id="UP001153954"/>
    </source>
</evidence>
<comment type="caution">
    <text evidence="1">The sequence shown here is derived from an EMBL/GenBank/DDBJ whole genome shotgun (WGS) entry which is preliminary data.</text>
</comment>
<dbReference type="EMBL" id="CAKOGL010000023">
    <property type="protein sequence ID" value="CAH2101371.1"/>
    <property type="molecule type" value="Genomic_DNA"/>
</dbReference>
<accession>A0AAU9UPB3</accession>
<sequence length="170" mass="19817">MNRVPNADMPTENDVKKIDRGAMIEKMASWYHDSSELYIVHESSHDEHILPSLSDTETYLEGINEELHLGMSKHSRAVTASQPLENRIARRPRDSITMESFFSVQFRCGHRAVSTSQQVSSLWIASTPNYLLMKWRKDIKYGIFSLRIIQIKLPKTELGKSWWKYLEMED</sequence>
<dbReference type="AlphaFoldDB" id="A0AAU9UPB3"/>
<proteinExistence type="predicted"/>
<reference evidence="1" key="1">
    <citation type="submission" date="2022-03" db="EMBL/GenBank/DDBJ databases">
        <authorList>
            <person name="Tunstrom K."/>
        </authorList>
    </citation>
    <scope>NUCLEOTIDE SEQUENCE</scope>
</reference>
<keyword evidence="2" id="KW-1185">Reference proteome</keyword>
<name>A0AAU9UPB3_EUPED</name>